<dbReference type="PIRSF" id="PIRSF006060">
    <property type="entry name" value="AA_transporter"/>
    <property type="match status" value="1"/>
</dbReference>
<feature type="transmembrane region" description="Helical" evidence="9">
    <location>
        <begin position="379"/>
        <end position="400"/>
    </location>
</feature>
<name>A0A1S7TXV4_9HYPH</name>
<evidence type="ECO:0000256" key="5">
    <source>
        <dbReference type="ARBA" id="ARBA00022692"/>
    </source>
</evidence>
<dbReference type="GO" id="GO:0006865">
    <property type="term" value="P:amino acid transport"/>
    <property type="evidence" value="ECO:0007669"/>
    <property type="project" value="UniProtKB-KW"/>
</dbReference>
<evidence type="ECO:0000256" key="1">
    <source>
        <dbReference type="ARBA" id="ARBA00004651"/>
    </source>
</evidence>
<evidence type="ECO:0000256" key="3">
    <source>
        <dbReference type="ARBA" id="ARBA00022448"/>
    </source>
</evidence>
<evidence type="ECO:0000313" key="11">
    <source>
        <dbReference type="EMBL" id="CVI59170.1"/>
    </source>
</evidence>
<feature type="transmembrane region" description="Helical" evidence="9">
    <location>
        <begin position="32"/>
        <end position="51"/>
    </location>
</feature>
<dbReference type="EMBL" id="FCNP01000033">
    <property type="protein sequence ID" value="CVI59170.1"/>
    <property type="molecule type" value="Genomic_DNA"/>
</dbReference>
<protein>
    <submittedName>
        <fullName evidence="11">L-asparagine permease 1</fullName>
    </submittedName>
</protein>
<dbReference type="RefSeq" id="WP_020813467.1">
    <property type="nucleotide sequence ID" value="NZ_LT009776.1"/>
</dbReference>
<keyword evidence="5 9" id="KW-0812">Transmembrane</keyword>
<accession>A0A1S7TXV4</accession>
<dbReference type="Pfam" id="PF00324">
    <property type="entry name" value="AA_permease"/>
    <property type="match status" value="1"/>
</dbReference>
<feature type="transmembrane region" description="Helical" evidence="9">
    <location>
        <begin position="447"/>
        <end position="467"/>
    </location>
</feature>
<evidence type="ECO:0000256" key="9">
    <source>
        <dbReference type="SAM" id="Phobius"/>
    </source>
</evidence>
<evidence type="ECO:0000313" key="12">
    <source>
        <dbReference type="Proteomes" id="UP000192140"/>
    </source>
</evidence>
<organism evidence="11 12">
    <name type="scientific">Agrobacterium deltaense NCPPB 1641</name>
    <dbReference type="NCBI Taxonomy" id="1183425"/>
    <lineage>
        <taxon>Bacteria</taxon>
        <taxon>Pseudomonadati</taxon>
        <taxon>Pseudomonadota</taxon>
        <taxon>Alphaproteobacteria</taxon>
        <taxon>Hyphomicrobiales</taxon>
        <taxon>Rhizobiaceae</taxon>
        <taxon>Rhizobium/Agrobacterium group</taxon>
        <taxon>Agrobacterium</taxon>
    </lineage>
</organism>
<feature type="domain" description="Amino acid permease/ SLC12A" evidence="10">
    <location>
        <begin position="30"/>
        <end position="464"/>
    </location>
</feature>
<evidence type="ECO:0000256" key="4">
    <source>
        <dbReference type="ARBA" id="ARBA00022475"/>
    </source>
</evidence>
<dbReference type="PANTHER" id="PTHR43495">
    <property type="entry name" value="GABA PERMEASE"/>
    <property type="match status" value="1"/>
</dbReference>
<feature type="transmembrane region" description="Helical" evidence="9">
    <location>
        <begin position="143"/>
        <end position="165"/>
    </location>
</feature>
<feature type="transmembrane region" description="Helical" evidence="9">
    <location>
        <begin position="110"/>
        <end position="131"/>
    </location>
</feature>
<feature type="transmembrane region" description="Helical" evidence="9">
    <location>
        <begin position="177"/>
        <end position="197"/>
    </location>
</feature>
<keyword evidence="4" id="KW-1003">Cell membrane</keyword>
<evidence type="ECO:0000256" key="6">
    <source>
        <dbReference type="ARBA" id="ARBA00022970"/>
    </source>
</evidence>
<comment type="similarity">
    <text evidence="2">Belongs to the amino acid-polyamine-organocation (APC) superfamily. Amino acid transporter (AAT) (TC 2.A.3.1) family.</text>
</comment>
<dbReference type="Proteomes" id="UP000192140">
    <property type="component" value="Unassembled WGS sequence"/>
</dbReference>
<dbReference type="PROSITE" id="PS00218">
    <property type="entry name" value="AMINO_ACID_PERMEASE_1"/>
    <property type="match status" value="1"/>
</dbReference>
<dbReference type="Gene3D" id="1.20.1740.10">
    <property type="entry name" value="Amino acid/polyamine transporter I"/>
    <property type="match status" value="1"/>
</dbReference>
<reference evidence="11" key="1">
    <citation type="submission" date="2016-01" db="EMBL/GenBank/DDBJ databases">
        <authorList>
            <person name="Regsiter A."/>
            <person name="william w."/>
        </authorList>
    </citation>
    <scope>NUCLEOTIDE SEQUENCE</scope>
    <source>
        <strain evidence="11">NCPPB 1641</strain>
    </source>
</reference>
<feature type="transmembrane region" description="Helical" evidence="9">
    <location>
        <begin position="259"/>
        <end position="282"/>
    </location>
</feature>
<evidence type="ECO:0000256" key="7">
    <source>
        <dbReference type="ARBA" id="ARBA00022989"/>
    </source>
</evidence>
<keyword evidence="6" id="KW-0029">Amino-acid transport</keyword>
<dbReference type="InterPro" id="IPR004840">
    <property type="entry name" value="Amino_acid_permease_CS"/>
</dbReference>
<feature type="transmembrane region" description="Helical" evidence="9">
    <location>
        <begin position="57"/>
        <end position="76"/>
    </location>
</feature>
<keyword evidence="7 9" id="KW-1133">Transmembrane helix</keyword>
<dbReference type="GO" id="GO:0005886">
    <property type="term" value="C:plasma membrane"/>
    <property type="evidence" value="ECO:0007669"/>
    <property type="project" value="UniProtKB-SubCell"/>
</dbReference>
<keyword evidence="8 9" id="KW-0472">Membrane</keyword>
<dbReference type="InterPro" id="IPR004841">
    <property type="entry name" value="AA-permease/SLC12A_dom"/>
</dbReference>
<sequence>MHSGKTASADREVFVEEDLGYHKALKPRQIQMIAIGGAIGTGLFLGAGGRLAQAGPALVFVYALCGFFAFLVLRALGELIMHRPSSGSFVSYAREFYGEKMAFAAGWMYWLNWAMTSVADVTAVALYMNFFKQYVPWLAGIDQWVFAMTALLVVLAMNMLSVKVFGELEFWFSLIKVLALAIFLVVGIYFVIFGTPIEGHVTGFSIITDNGGFFPNGILPAFVIIQGVVFAYASIELIGTAAGETEDPRKVMPRAIRAVVLRLVVFYVGSVLLFALLLPYTAYKAGESPFVTFFGSIGVQGADVIMNLVVLTAVLSSLNAGLYSTGRILHSMAVSGSAPAALAKMNKNGVPYGGIAVTAVVTVLGVALNAVVPASAFEIALNLSALGIICAWAVIVLCQLKLWQLSERGELVRPDFRMFGAPYTGILTLIFLFGVLVLMAFDYPVGSWTIASLLVIIPALVIGWYLLRDRIYRLADERAGASQ</sequence>
<keyword evidence="3" id="KW-0813">Transport</keyword>
<evidence type="ECO:0000256" key="8">
    <source>
        <dbReference type="ARBA" id="ARBA00023136"/>
    </source>
</evidence>
<feature type="transmembrane region" description="Helical" evidence="9">
    <location>
        <begin position="217"/>
        <end position="238"/>
    </location>
</feature>
<dbReference type="FunFam" id="1.20.1740.10:FF:000001">
    <property type="entry name" value="Amino acid permease"/>
    <property type="match status" value="1"/>
</dbReference>
<comment type="caution">
    <text evidence="11">The sequence shown here is derived from an EMBL/GenBank/DDBJ whole genome shotgun (WGS) entry which is preliminary data.</text>
</comment>
<comment type="subcellular location">
    <subcellularLocation>
        <location evidence="1">Cell membrane</location>
        <topology evidence="1">Multi-pass membrane protein</topology>
    </subcellularLocation>
</comment>
<evidence type="ECO:0000256" key="2">
    <source>
        <dbReference type="ARBA" id="ARBA00008583"/>
    </source>
</evidence>
<proteinExistence type="inferred from homology"/>
<feature type="transmembrane region" description="Helical" evidence="9">
    <location>
        <begin position="352"/>
        <end position="373"/>
    </location>
</feature>
<dbReference type="PANTHER" id="PTHR43495:SF1">
    <property type="entry name" value="L-ASPARAGINE PERMEASE"/>
    <property type="match status" value="1"/>
</dbReference>
<gene>
    <name evidence="11" type="primary">ansP</name>
    <name evidence="11" type="ORF">AGR7A_Lc120423</name>
</gene>
<dbReference type="GO" id="GO:0055085">
    <property type="term" value="P:transmembrane transport"/>
    <property type="evidence" value="ECO:0007669"/>
    <property type="project" value="InterPro"/>
</dbReference>
<dbReference type="AlphaFoldDB" id="A0A1S7TXV4"/>
<feature type="transmembrane region" description="Helical" evidence="9">
    <location>
        <begin position="421"/>
        <end position="441"/>
    </location>
</feature>
<feature type="transmembrane region" description="Helical" evidence="9">
    <location>
        <begin position="302"/>
        <end position="322"/>
    </location>
</feature>
<keyword evidence="12" id="KW-1185">Reference proteome</keyword>
<evidence type="ECO:0000259" key="10">
    <source>
        <dbReference type="Pfam" id="PF00324"/>
    </source>
</evidence>